<feature type="compositionally biased region" description="Basic and acidic residues" evidence="4">
    <location>
        <begin position="241"/>
        <end position="254"/>
    </location>
</feature>
<proteinExistence type="inferred from homology"/>
<dbReference type="PANTHER" id="PTHR12378:SF7">
    <property type="entry name" value="DESUMOYLATING ISOPEPTIDASE 1"/>
    <property type="match status" value="1"/>
</dbReference>
<evidence type="ECO:0000259" key="5">
    <source>
        <dbReference type="PROSITE" id="PS51858"/>
    </source>
</evidence>
<dbReference type="PANTHER" id="PTHR12378">
    <property type="entry name" value="DESUMOYLATING ISOPEPTIDASE"/>
    <property type="match status" value="1"/>
</dbReference>
<protein>
    <submittedName>
        <fullName evidence="7">Uncharacterized protein LOC117646237</fullName>
    </submittedName>
</protein>
<dbReference type="InterPro" id="IPR042266">
    <property type="entry name" value="PPPDE_sf"/>
</dbReference>
<dbReference type="RefSeq" id="XP_034242961.1">
    <property type="nucleotide sequence ID" value="XM_034387070.1"/>
</dbReference>
<comment type="similarity">
    <text evidence="1">Belongs to the DeSI family.</text>
</comment>
<dbReference type="InParanoid" id="A0A6P8Z036"/>
<organism evidence="7">
    <name type="scientific">Thrips palmi</name>
    <name type="common">Melon thrips</name>
    <dbReference type="NCBI Taxonomy" id="161013"/>
    <lineage>
        <taxon>Eukaryota</taxon>
        <taxon>Metazoa</taxon>
        <taxon>Ecdysozoa</taxon>
        <taxon>Arthropoda</taxon>
        <taxon>Hexapoda</taxon>
        <taxon>Insecta</taxon>
        <taxon>Pterygota</taxon>
        <taxon>Neoptera</taxon>
        <taxon>Paraneoptera</taxon>
        <taxon>Thysanoptera</taxon>
        <taxon>Terebrantia</taxon>
        <taxon>Thripoidea</taxon>
        <taxon>Thripidae</taxon>
        <taxon>Thrips</taxon>
    </lineage>
</organism>
<sequence length="564" mass="63686">RYVLSVGGPVSGLLGRQLDGVWHTSIVVYGREYYFGSSGVQDSDPSGTILGNPLKTVDLGNTFIPKQTFLDYITELNESTFRGSTYDLFSHNCNNFSNELAQFLVGQEIPKYILDLPQEVLSTPIGALLQPLIAQIAASGHNIPNFHLTTGPGSSANVRAREDSPDLVKLNSDIEEARLEALRLAEKRNRISEKIAKRERKEQRKKRRESFPAEQDPDAGGGDSRRRSLMADTEVNGGGRAETESPARETRKDGNSMVSVLEEQEKREREERRQLEEEKRMRDPPIVFRESCDLRVEFDKLVGLIDGKMNADEQQSLEELHLYMLEDEGSWALGDGFLNFIGRLLHDKTLPCEVRVHTLHVLALAALKDDSILLLHQDRREHVLMNYAFDVDRLSLEEQQALALFVCNLFENLSSSEWLLYISEWQYCNNNISNIRVTTKVAVNSLLSEDPLLRDRGSAIIHNLACKEKMLQNASLRRLLPRGSKSKVFDDVAVELAMALLQFFNSNPAEEQLFRTMKALARFCQVAPSDVPQLVQMIGPEPAKFKGTSKRVDEQIQAVQSKMR</sequence>
<keyword evidence="6" id="KW-1185">Reference proteome</keyword>
<dbReference type="Pfam" id="PF05903">
    <property type="entry name" value="Peptidase_C97"/>
    <property type="match status" value="1"/>
</dbReference>
<dbReference type="InterPro" id="IPR008580">
    <property type="entry name" value="PPPDE_dom"/>
</dbReference>
<keyword evidence="3" id="KW-0378">Hydrolase</keyword>
<dbReference type="FunCoup" id="A0A6P8Z036">
    <property type="interactions" value="1"/>
</dbReference>
<feature type="non-terminal residue" evidence="7">
    <location>
        <position position="1"/>
    </location>
</feature>
<dbReference type="KEGG" id="tpal:117646237"/>
<evidence type="ECO:0000256" key="2">
    <source>
        <dbReference type="ARBA" id="ARBA00022670"/>
    </source>
</evidence>
<dbReference type="GO" id="GO:0070646">
    <property type="term" value="P:protein modification by small protein removal"/>
    <property type="evidence" value="ECO:0007669"/>
    <property type="project" value="TreeGrafter"/>
</dbReference>
<evidence type="ECO:0000256" key="3">
    <source>
        <dbReference type="ARBA" id="ARBA00022801"/>
    </source>
</evidence>
<evidence type="ECO:0000313" key="6">
    <source>
        <dbReference type="Proteomes" id="UP000515158"/>
    </source>
</evidence>
<dbReference type="GO" id="GO:0008233">
    <property type="term" value="F:peptidase activity"/>
    <property type="evidence" value="ECO:0007669"/>
    <property type="project" value="UniProtKB-KW"/>
</dbReference>
<dbReference type="SMART" id="SM01179">
    <property type="entry name" value="DUF862"/>
    <property type="match status" value="1"/>
</dbReference>
<dbReference type="GeneID" id="117646237"/>
<reference evidence="7" key="1">
    <citation type="submission" date="2025-08" db="UniProtKB">
        <authorList>
            <consortium name="RefSeq"/>
        </authorList>
    </citation>
    <scope>IDENTIFICATION</scope>
    <source>
        <tissue evidence="7">Total insect</tissue>
    </source>
</reference>
<dbReference type="Gene3D" id="3.90.1720.30">
    <property type="entry name" value="PPPDE domains"/>
    <property type="match status" value="1"/>
</dbReference>
<feature type="domain" description="PPPDE" evidence="5">
    <location>
        <begin position="1"/>
        <end position="134"/>
    </location>
</feature>
<accession>A0A6P8Z036</accession>
<dbReference type="AlphaFoldDB" id="A0A6P8Z036"/>
<gene>
    <name evidence="7" type="primary">LOC117646237</name>
</gene>
<feature type="region of interest" description="Disordered" evidence="4">
    <location>
        <begin position="195"/>
        <end position="279"/>
    </location>
</feature>
<dbReference type="Proteomes" id="UP000515158">
    <property type="component" value="Unplaced"/>
</dbReference>
<dbReference type="OrthoDB" id="21221at2759"/>
<keyword evidence="2" id="KW-0645">Protease</keyword>
<evidence type="ECO:0000256" key="1">
    <source>
        <dbReference type="ARBA" id="ARBA00008140"/>
    </source>
</evidence>
<evidence type="ECO:0000256" key="4">
    <source>
        <dbReference type="SAM" id="MobiDB-lite"/>
    </source>
</evidence>
<evidence type="ECO:0000313" key="7">
    <source>
        <dbReference type="RefSeq" id="XP_034242961.1"/>
    </source>
</evidence>
<dbReference type="GO" id="GO:0006508">
    <property type="term" value="P:proteolysis"/>
    <property type="evidence" value="ECO:0007669"/>
    <property type="project" value="UniProtKB-KW"/>
</dbReference>
<dbReference type="PROSITE" id="PS51858">
    <property type="entry name" value="PPPDE"/>
    <property type="match status" value="1"/>
</dbReference>
<feature type="compositionally biased region" description="Basic and acidic residues" evidence="4">
    <location>
        <begin position="263"/>
        <end position="279"/>
    </location>
</feature>
<name>A0A6P8Z036_THRPL</name>